<dbReference type="Gene3D" id="3.40.47.10">
    <property type="match status" value="1"/>
</dbReference>
<keyword evidence="3 9" id="KW-0444">Lipid biosynthesis</keyword>
<feature type="active site" evidence="9">
    <location>
        <position position="284"/>
    </location>
</feature>
<feature type="region of interest" description="ACP-binding" evidence="9">
    <location>
        <begin position="255"/>
        <end position="259"/>
    </location>
</feature>
<comment type="domain">
    <text evidence="9">The last Arg residue of the ACP-binding site is essential for the weak association between ACP/AcpP and FabH.</text>
</comment>
<comment type="subunit">
    <text evidence="9">Homodimer.</text>
</comment>
<dbReference type="PANTHER" id="PTHR34069">
    <property type="entry name" value="3-OXOACYL-[ACYL-CARRIER-PROTEIN] SYNTHASE 3"/>
    <property type="match status" value="1"/>
</dbReference>
<sequence length="327" mass="35267">MKFENFNILATAGYTPERVVPNSELTTMMTTSDEWIVQRTGIHQRHVVTAERTSDLCTRVAQQLLQRSGLQATDIDYIVVATMSPDYQTPAVSAQVQGNIGATKAVALDVNAACSGFVYGLQVVHRLLMGDSPKTALLIGGETLSRLVDWQDRSTAVLFGDGAGGVVLTSALAQDGAFIAADYRTMGEQGRYLTAGANGIDSPFASDPQPVLPFFKMNGRRVYNFAIKQVPASLRRALDQGHLAVTDVDYFILHQANQRIIERIAEDLTGSMAQFPVNIGQYGNTAAASEPLLLNQLVTSHVIKRGDVLALSGFGGGLTIGTMILRY</sequence>
<evidence type="ECO:0000256" key="6">
    <source>
        <dbReference type="ARBA" id="ARBA00023098"/>
    </source>
</evidence>
<dbReference type="EC" id="2.3.1.180" evidence="9"/>
<dbReference type="Pfam" id="PF08541">
    <property type="entry name" value="ACP_syn_III_C"/>
    <property type="match status" value="1"/>
</dbReference>
<dbReference type="GO" id="GO:0006633">
    <property type="term" value="P:fatty acid biosynthetic process"/>
    <property type="evidence" value="ECO:0007669"/>
    <property type="project" value="UniProtKB-UniRule"/>
</dbReference>
<gene>
    <name evidence="9" type="primary">fabH</name>
    <name evidence="12" type="ORF">CNR29_05990</name>
</gene>
<name>A0A2A3TY63_LEVBR</name>
<reference evidence="12 13" key="1">
    <citation type="submission" date="2017-09" db="EMBL/GenBank/DDBJ databases">
        <title>Genome sequence of Lactobacillus brevis D7.</title>
        <authorList>
            <person name="Kwon M.-S."/>
            <person name="Lim S.K."/>
            <person name="Choi H.-J."/>
        </authorList>
    </citation>
    <scope>NUCLEOTIDE SEQUENCE [LARGE SCALE GENOMIC DNA]</scope>
    <source>
        <strain evidence="12 13">D7</strain>
    </source>
</reference>
<dbReference type="NCBIfam" id="NF006829">
    <property type="entry name" value="PRK09352.1"/>
    <property type="match status" value="1"/>
</dbReference>
<dbReference type="GO" id="GO:0005737">
    <property type="term" value="C:cytoplasm"/>
    <property type="evidence" value="ECO:0007669"/>
    <property type="project" value="UniProtKB-SubCell"/>
</dbReference>
<evidence type="ECO:0000256" key="2">
    <source>
        <dbReference type="ARBA" id="ARBA00022490"/>
    </source>
</evidence>
<accession>A0A2A3TY63</accession>
<dbReference type="UniPathway" id="UPA00094"/>
<dbReference type="InterPro" id="IPR004655">
    <property type="entry name" value="FabH"/>
</dbReference>
<evidence type="ECO:0000259" key="10">
    <source>
        <dbReference type="Pfam" id="PF08541"/>
    </source>
</evidence>
<dbReference type="GO" id="GO:0044550">
    <property type="term" value="P:secondary metabolite biosynthetic process"/>
    <property type="evidence" value="ECO:0007669"/>
    <property type="project" value="TreeGrafter"/>
</dbReference>
<dbReference type="Pfam" id="PF08545">
    <property type="entry name" value="ACP_syn_III"/>
    <property type="match status" value="1"/>
</dbReference>
<dbReference type="GeneID" id="56992845"/>
<dbReference type="InterPro" id="IPR013747">
    <property type="entry name" value="ACP_syn_III_C"/>
</dbReference>
<keyword evidence="8 9" id="KW-0012">Acyltransferase</keyword>
<comment type="similarity">
    <text evidence="1 9">Belongs to the thiolase-like superfamily. FabH family.</text>
</comment>
<protein>
    <recommendedName>
        <fullName evidence="9">Beta-ketoacyl-[acyl-carrier-protein] synthase III</fullName>
        <shortName evidence="9">Beta-ketoacyl-ACP synthase III</shortName>
        <shortName evidence="9">KAS III</shortName>
        <ecNumber evidence="9">2.3.1.180</ecNumber>
    </recommendedName>
    <alternativeName>
        <fullName evidence="9">3-oxoacyl-[acyl-carrier-protein] synthase 3</fullName>
    </alternativeName>
    <alternativeName>
        <fullName evidence="9">3-oxoacyl-[acyl-carrier-protein] synthase III</fullName>
    </alternativeName>
</protein>
<dbReference type="AlphaFoldDB" id="A0A2A3TY63"/>
<evidence type="ECO:0000256" key="5">
    <source>
        <dbReference type="ARBA" id="ARBA00022832"/>
    </source>
</evidence>
<evidence type="ECO:0000256" key="7">
    <source>
        <dbReference type="ARBA" id="ARBA00023160"/>
    </source>
</evidence>
<comment type="function">
    <text evidence="9">Catalyzes the condensation reaction of fatty acid synthesis by the addition to an acyl acceptor of two carbons from malonyl-ACP. Catalyzes the first condensation reaction which initiates fatty acid synthesis and may therefore play a role in governing the total rate of fatty acid production. Possesses both acetoacetyl-ACP synthase and acetyl transacylase activities. Its substrate specificity determines the biosynthesis of branched-chain and/or straight-chain of fatty acids.</text>
</comment>
<keyword evidence="7 9" id="KW-0275">Fatty acid biosynthesis</keyword>
<dbReference type="InterPro" id="IPR013751">
    <property type="entry name" value="ACP_syn_III_N"/>
</dbReference>
<evidence type="ECO:0000313" key="13">
    <source>
        <dbReference type="Proteomes" id="UP000217918"/>
    </source>
</evidence>
<comment type="catalytic activity">
    <reaction evidence="9">
        <text>malonyl-[ACP] + acetyl-CoA + H(+) = 3-oxobutanoyl-[ACP] + CO2 + CoA</text>
        <dbReference type="Rhea" id="RHEA:12080"/>
        <dbReference type="Rhea" id="RHEA-COMP:9623"/>
        <dbReference type="Rhea" id="RHEA-COMP:9625"/>
        <dbReference type="ChEBI" id="CHEBI:15378"/>
        <dbReference type="ChEBI" id="CHEBI:16526"/>
        <dbReference type="ChEBI" id="CHEBI:57287"/>
        <dbReference type="ChEBI" id="CHEBI:57288"/>
        <dbReference type="ChEBI" id="CHEBI:78449"/>
        <dbReference type="ChEBI" id="CHEBI:78450"/>
        <dbReference type="EC" id="2.3.1.180"/>
    </reaction>
</comment>
<evidence type="ECO:0000313" key="12">
    <source>
        <dbReference type="EMBL" id="PBQ23586.1"/>
    </source>
</evidence>
<keyword evidence="9" id="KW-0511">Multifunctional enzyme</keyword>
<comment type="caution">
    <text evidence="12">The sequence shown here is derived from an EMBL/GenBank/DDBJ whole genome shotgun (WGS) entry which is preliminary data.</text>
</comment>
<dbReference type="InterPro" id="IPR016039">
    <property type="entry name" value="Thiolase-like"/>
</dbReference>
<evidence type="ECO:0000256" key="3">
    <source>
        <dbReference type="ARBA" id="ARBA00022516"/>
    </source>
</evidence>
<feature type="domain" description="Beta-ketoacyl-[acyl-carrier-protein] synthase III C-terminal" evidence="10">
    <location>
        <begin position="238"/>
        <end position="327"/>
    </location>
</feature>
<proteinExistence type="inferred from homology"/>
<dbReference type="CDD" id="cd00830">
    <property type="entry name" value="KAS_III"/>
    <property type="match status" value="1"/>
</dbReference>
<organism evidence="12 13">
    <name type="scientific">Levilactobacillus brevis</name>
    <name type="common">Lactobacillus brevis</name>
    <dbReference type="NCBI Taxonomy" id="1580"/>
    <lineage>
        <taxon>Bacteria</taxon>
        <taxon>Bacillati</taxon>
        <taxon>Bacillota</taxon>
        <taxon>Bacilli</taxon>
        <taxon>Lactobacillales</taxon>
        <taxon>Lactobacillaceae</taxon>
        <taxon>Levilactobacillus</taxon>
    </lineage>
</organism>
<feature type="active site" evidence="9">
    <location>
        <position position="114"/>
    </location>
</feature>
<feature type="active site" evidence="9">
    <location>
        <position position="254"/>
    </location>
</feature>
<evidence type="ECO:0000256" key="8">
    <source>
        <dbReference type="ARBA" id="ARBA00023315"/>
    </source>
</evidence>
<comment type="pathway">
    <text evidence="9">Lipid metabolism; fatty acid biosynthesis.</text>
</comment>
<dbReference type="GO" id="GO:0004315">
    <property type="term" value="F:3-oxoacyl-[acyl-carrier-protein] synthase activity"/>
    <property type="evidence" value="ECO:0007669"/>
    <property type="project" value="InterPro"/>
</dbReference>
<dbReference type="RefSeq" id="WP_021742578.1">
    <property type="nucleotide sequence ID" value="NZ_CBCRTO010000004.1"/>
</dbReference>
<keyword evidence="2 9" id="KW-0963">Cytoplasm</keyword>
<keyword evidence="6 9" id="KW-0443">Lipid metabolism</keyword>
<dbReference type="PANTHER" id="PTHR34069:SF2">
    <property type="entry name" value="BETA-KETOACYL-[ACYL-CARRIER-PROTEIN] SYNTHASE III"/>
    <property type="match status" value="1"/>
</dbReference>
<evidence type="ECO:0000259" key="11">
    <source>
        <dbReference type="Pfam" id="PF08545"/>
    </source>
</evidence>
<dbReference type="NCBIfam" id="TIGR00747">
    <property type="entry name" value="fabH"/>
    <property type="match status" value="1"/>
</dbReference>
<feature type="domain" description="Beta-ketoacyl-[acyl-carrier-protein] synthase III N-terminal" evidence="11">
    <location>
        <begin position="108"/>
        <end position="186"/>
    </location>
</feature>
<keyword evidence="5 9" id="KW-0276">Fatty acid metabolism</keyword>
<keyword evidence="4 9" id="KW-0808">Transferase</keyword>
<dbReference type="HAMAP" id="MF_01815">
    <property type="entry name" value="FabH"/>
    <property type="match status" value="1"/>
</dbReference>
<evidence type="ECO:0000256" key="9">
    <source>
        <dbReference type="HAMAP-Rule" id="MF_01815"/>
    </source>
</evidence>
<dbReference type="Proteomes" id="UP000217918">
    <property type="component" value="Unassembled WGS sequence"/>
</dbReference>
<dbReference type="EMBL" id="NVYO01000001">
    <property type="protein sequence ID" value="PBQ23586.1"/>
    <property type="molecule type" value="Genomic_DNA"/>
</dbReference>
<evidence type="ECO:0000256" key="1">
    <source>
        <dbReference type="ARBA" id="ARBA00008642"/>
    </source>
</evidence>
<comment type="subcellular location">
    <subcellularLocation>
        <location evidence="9">Cytoplasm</location>
    </subcellularLocation>
</comment>
<dbReference type="SUPFAM" id="SSF53901">
    <property type="entry name" value="Thiolase-like"/>
    <property type="match status" value="1"/>
</dbReference>
<dbReference type="GO" id="GO:0033818">
    <property type="term" value="F:beta-ketoacyl-acyl-carrier-protein synthase III activity"/>
    <property type="evidence" value="ECO:0007669"/>
    <property type="project" value="UniProtKB-UniRule"/>
</dbReference>
<evidence type="ECO:0000256" key="4">
    <source>
        <dbReference type="ARBA" id="ARBA00022679"/>
    </source>
</evidence>